<dbReference type="PANTHER" id="PTHR43080">
    <property type="entry name" value="CBS DOMAIN-CONTAINING PROTEIN CBSX3, MITOCHONDRIAL"/>
    <property type="match status" value="1"/>
</dbReference>
<feature type="domain" description="CBS" evidence="3">
    <location>
        <begin position="72"/>
        <end position="129"/>
    </location>
</feature>
<evidence type="ECO:0000256" key="2">
    <source>
        <dbReference type="PROSITE-ProRule" id="PRU00703"/>
    </source>
</evidence>
<evidence type="ECO:0000259" key="3">
    <source>
        <dbReference type="PROSITE" id="PS51371"/>
    </source>
</evidence>
<dbReference type="Pfam" id="PF00571">
    <property type="entry name" value="CBS"/>
    <property type="match status" value="2"/>
</dbReference>
<dbReference type="SMART" id="SM00116">
    <property type="entry name" value="CBS"/>
    <property type="match status" value="2"/>
</dbReference>
<dbReference type="Proteomes" id="UP001432099">
    <property type="component" value="Chromosome"/>
</dbReference>
<dbReference type="RefSeq" id="WP_338506122.1">
    <property type="nucleotide sequence ID" value="NZ_AP028127.1"/>
</dbReference>
<evidence type="ECO:0000313" key="5">
    <source>
        <dbReference type="Proteomes" id="UP001432099"/>
    </source>
</evidence>
<dbReference type="SUPFAM" id="SSF54631">
    <property type="entry name" value="CBS-domain pair"/>
    <property type="match status" value="1"/>
</dbReference>
<protein>
    <recommendedName>
        <fullName evidence="3">CBS domain-containing protein</fullName>
    </recommendedName>
</protein>
<dbReference type="CDD" id="cd04622">
    <property type="entry name" value="CBS_pair_HRP1_like"/>
    <property type="match status" value="1"/>
</dbReference>
<feature type="domain" description="CBS" evidence="3">
    <location>
        <begin position="7"/>
        <end position="64"/>
    </location>
</feature>
<organism evidence="4 5">
    <name type="scientific">Turicibacter faecis</name>
    <dbReference type="NCBI Taxonomy" id="2963365"/>
    <lineage>
        <taxon>Bacteria</taxon>
        <taxon>Bacillati</taxon>
        <taxon>Bacillota</taxon>
        <taxon>Erysipelotrichia</taxon>
        <taxon>Erysipelotrichales</taxon>
        <taxon>Turicibacteraceae</taxon>
        <taxon>Turicibacter</taxon>
    </lineage>
</organism>
<dbReference type="InterPro" id="IPR046342">
    <property type="entry name" value="CBS_dom_sf"/>
</dbReference>
<dbReference type="EMBL" id="AP028127">
    <property type="protein sequence ID" value="BEH90395.1"/>
    <property type="molecule type" value="Genomic_DNA"/>
</dbReference>
<dbReference type="InterPro" id="IPR051257">
    <property type="entry name" value="Diverse_CBS-Domain"/>
</dbReference>
<accession>A0ABM8IGK6</accession>
<keyword evidence="5" id="KW-1185">Reference proteome</keyword>
<dbReference type="PANTHER" id="PTHR43080:SF2">
    <property type="entry name" value="CBS DOMAIN-CONTAINING PROTEIN"/>
    <property type="match status" value="1"/>
</dbReference>
<evidence type="ECO:0000256" key="1">
    <source>
        <dbReference type="ARBA" id="ARBA00023122"/>
    </source>
</evidence>
<proteinExistence type="predicted"/>
<dbReference type="Gene3D" id="3.10.580.10">
    <property type="entry name" value="CBS-domain"/>
    <property type="match status" value="1"/>
</dbReference>
<evidence type="ECO:0000313" key="4">
    <source>
        <dbReference type="EMBL" id="BEH90395.1"/>
    </source>
</evidence>
<name>A0ABM8IGK6_9FIRM</name>
<keyword evidence="1 2" id="KW-0129">CBS domain</keyword>
<dbReference type="PROSITE" id="PS51371">
    <property type="entry name" value="CBS"/>
    <property type="match status" value="2"/>
</dbReference>
<sequence>MNVKQFMTDGIEAITAHDTVLNASRMMKKNNIGSVPVIDDASQVIGIITDRDIVIRAFADILPMNTKVEEIMTQPVYTIKEDAEVGCAISLMADKQVRRLPVTDDEGRLVGMITLGDLAIHQLTDGRAEIALKEISEPCTNPNCDLEVDDFPL</sequence>
<gene>
    <name evidence="4" type="primary">ylbB</name>
    <name evidence="4" type="ORF">T23_04970</name>
</gene>
<dbReference type="InterPro" id="IPR000644">
    <property type="entry name" value="CBS_dom"/>
</dbReference>
<reference evidence="4" key="1">
    <citation type="journal article" date="2024" name="Int. J. Syst. Evol. Microbiol.">
        <title>Turicibacter faecis sp. nov., isolated from faeces of heart failure mouse model.</title>
        <authorList>
            <person name="Imamura Y."/>
            <person name="Motooka D."/>
            <person name="Nakajima Y."/>
            <person name="Ito S."/>
            <person name="Kitakaze M."/>
            <person name="Iida T."/>
            <person name="Nakamura S."/>
        </authorList>
    </citation>
    <scope>NUCLEOTIDE SEQUENCE</scope>
    <source>
        <strain evidence="4">TC023</strain>
    </source>
</reference>